<dbReference type="Proteomes" id="UP001432222">
    <property type="component" value="Chromosome"/>
</dbReference>
<sequence length="69" mass="7010">MYRTVRTFAVLIAAVGAISIPTQAFADDTVTVNTTTITVIGTGNQLAGGEITNVGGDAIIGSFDGIDVH</sequence>
<keyword evidence="1" id="KW-0732">Signal</keyword>
<name>A0ABZ1TUJ1_9ACTN</name>
<evidence type="ECO:0000313" key="2">
    <source>
        <dbReference type="EMBL" id="WUQ82020.1"/>
    </source>
</evidence>
<feature type="signal peptide" evidence="1">
    <location>
        <begin position="1"/>
        <end position="26"/>
    </location>
</feature>
<protein>
    <submittedName>
        <fullName evidence="2">Uncharacterized protein</fullName>
    </submittedName>
</protein>
<proteinExistence type="predicted"/>
<dbReference type="RefSeq" id="WP_328953092.1">
    <property type="nucleotide sequence ID" value="NZ_CP108110.1"/>
</dbReference>
<organism evidence="2 3">
    <name type="scientific">Kitasatospora purpeofusca</name>
    <dbReference type="NCBI Taxonomy" id="67352"/>
    <lineage>
        <taxon>Bacteria</taxon>
        <taxon>Bacillati</taxon>
        <taxon>Actinomycetota</taxon>
        <taxon>Actinomycetes</taxon>
        <taxon>Kitasatosporales</taxon>
        <taxon>Streptomycetaceae</taxon>
        <taxon>Kitasatospora</taxon>
    </lineage>
</organism>
<accession>A0ABZ1TUJ1</accession>
<evidence type="ECO:0000313" key="3">
    <source>
        <dbReference type="Proteomes" id="UP001432222"/>
    </source>
</evidence>
<evidence type="ECO:0000256" key="1">
    <source>
        <dbReference type="SAM" id="SignalP"/>
    </source>
</evidence>
<dbReference type="EMBL" id="CP108110">
    <property type="protein sequence ID" value="WUQ82020.1"/>
    <property type="molecule type" value="Genomic_DNA"/>
</dbReference>
<keyword evidence="3" id="KW-1185">Reference proteome</keyword>
<gene>
    <name evidence="2" type="ORF">OHA16_02910</name>
</gene>
<feature type="chain" id="PRO_5045506446" evidence="1">
    <location>
        <begin position="27"/>
        <end position="69"/>
    </location>
</feature>
<reference evidence="2" key="1">
    <citation type="submission" date="2022-10" db="EMBL/GenBank/DDBJ databases">
        <title>The complete genomes of actinobacterial strains from the NBC collection.</title>
        <authorList>
            <person name="Joergensen T.S."/>
            <person name="Alvarez Arevalo M."/>
            <person name="Sterndorff E.B."/>
            <person name="Faurdal D."/>
            <person name="Vuksanovic O."/>
            <person name="Mourched A.-S."/>
            <person name="Charusanti P."/>
            <person name="Shaw S."/>
            <person name="Blin K."/>
            <person name="Weber T."/>
        </authorList>
    </citation>
    <scope>NUCLEOTIDE SEQUENCE</scope>
    <source>
        <strain evidence="2">NBC_00222</strain>
    </source>
</reference>